<dbReference type="EMBL" id="CP032412">
    <property type="protein sequence ID" value="AYB47837.1"/>
    <property type="molecule type" value="Genomic_DNA"/>
</dbReference>
<evidence type="ECO:0000313" key="2">
    <source>
        <dbReference type="EMBL" id="AYB47837.1"/>
    </source>
</evidence>
<dbReference type="CDD" id="cd00761">
    <property type="entry name" value="Glyco_tranf_GTA_type"/>
    <property type="match status" value="1"/>
</dbReference>
<dbReference type="KEGG" id="plw:D5F53_15095"/>
<evidence type="ECO:0000259" key="1">
    <source>
        <dbReference type="Pfam" id="PF00535"/>
    </source>
</evidence>
<dbReference type="AlphaFoldDB" id="A0A385TZI4"/>
<dbReference type="SUPFAM" id="SSF53448">
    <property type="entry name" value="Nucleotide-diphospho-sugar transferases"/>
    <property type="match status" value="1"/>
</dbReference>
<reference evidence="2 3" key="1">
    <citation type="submission" date="2018-09" db="EMBL/GenBank/DDBJ databases">
        <title>Genome Sequence of Paenibacillus lautus Strain E7593-69, Azo Dye-Degrading Bacteria, Isolated from Commercial Tattoo Inks.</title>
        <authorList>
            <person name="Nho S.W."/>
            <person name="Kim S.-J."/>
            <person name="Kweon O."/>
            <person name="Cerniglia C.E."/>
        </authorList>
    </citation>
    <scope>NUCLEOTIDE SEQUENCE [LARGE SCALE GENOMIC DNA]</scope>
    <source>
        <strain evidence="2 3">E7593-69</strain>
    </source>
</reference>
<proteinExistence type="predicted"/>
<dbReference type="InterPro" id="IPR029044">
    <property type="entry name" value="Nucleotide-diphossugar_trans"/>
</dbReference>
<sequence>MLVFILPGLYPHLSENTAASVKRTLIYAFTIVIPSEEETGAIMNDALARTNDPWFMTLFAGDALLPQARIEMERWLTTNSDRSAGYMINQGAITNGTSAAKNRRASTSPMPRGPVLWRTKYVMDGQNGQTSGFAAKDQLPFQKYVLIDKQLQLSTRYEWTEVDSEGILYDQRAAPAWMKQTEEWEALFPLLQAGAQASQAPIAVRPPLVTIGLCTYNDGAYLPWAVRSVLAQTSADWELIIYDDGSTDEDTANYRRNLPPDSRIKLVRQEANTGKWRALNQILNMAAAPWLLELDADDWLAPRALEFLLRGAAEEQQTAVIYANHVEWLERTNQQLVLQGVKAAPSSLSPGVLLNDASAVAPRMFNVSMLKQLRGWDHQAFYDGRLYEDIGQLMKLSSTYKLHHVPEALYHRRLRRSSMTHRHPGHYMLWKNSLLGKPHALENGHQSKGQNTHE</sequence>
<keyword evidence="2" id="KW-0808">Transferase</keyword>
<evidence type="ECO:0000313" key="3">
    <source>
        <dbReference type="Proteomes" id="UP000266552"/>
    </source>
</evidence>
<dbReference type="GO" id="GO:0016740">
    <property type="term" value="F:transferase activity"/>
    <property type="evidence" value="ECO:0007669"/>
    <property type="project" value="UniProtKB-KW"/>
</dbReference>
<dbReference type="InterPro" id="IPR001173">
    <property type="entry name" value="Glyco_trans_2-like"/>
</dbReference>
<accession>A0A385TZI4</accession>
<dbReference type="Gene3D" id="3.90.550.10">
    <property type="entry name" value="Spore Coat Polysaccharide Biosynthesis Protein SpsA, Chain A"/>
    <property type="match status" value="1"/>
</dbReference>
<organism evidence="2 3">
    <name type="scientific">Paenibacillus lautus</name>
    <name type="common">Bacillus lautus</name>
    <dbReference type="NCBI Taxonomy" id="1401"/>
    <lineage>
        <taxon>Bacteria</taxon>
        <taxon>Bacillati</taxon>
        <taxon>Bacillota</taxon>
        <taxon>Bacilli</taxon>
        <taxon>Bacillales</taxon>
        <taxon>Paenibacillaceae</taxon>
        <taxon>Paenibacillus</taxon>
    </lineage>
</organism>
<name>A0A385TZI4_PAELA</name>
<protein>
    <submittedName>
        <fullName evidence="2">Glycosyltransferase</fullName>
    </submittedName>
</protein>
<dbReference type="InterPro" id="IPR050834">
    <property type="entry name" value="Glycosyltransf_2"/>
</dbReference>
<keyword evidence="3" id="KW-1185">Reference proteome</keyword>
<feature type="domain" description="Glycosyltransferase 2-like" evidence="1">
    <location>
        <begin position="211"/>
        <end position="325"/>
    </location>
</feature>
<dbReference type="Pfam" id="PF00535">
    <property type="entry name" value="Glycos_transf_2"/>
    <property type="match status" value="1"/>
</dbReference>
<dbReference type="PANTHER" id="PTHR43685">
    <property type="entry name" value="GLYCOSYLTRANSFERASE"/>
    <property type="match status" value="1"/>
</dbReference>
<dbReference type="Proteomes" id="UP000266552">
    <property type="component" value="Chromosome"/>
</dbReference>
<gene>
    <name evidence="2" type="ORF">D5F53_15095</name>
</gene>
<dbReference type="PANTHER" id="PTHR43685:SF2">
    <property type="entry name" value="GLYCOSYLTRANSFERASE 2-LIKE DOMAIN-CONTAINING PROTEIN"/>
    <property type="match status" value="1"/>
</dbReference>